<evidence type="ECO:0000313" key="4">
    <source>
        <dbReference type="Proteomes" id="UP000305041"/>
    </source>
</evidence>
<dbReference type="RefSeq" id="WP_138162994.1">
    <property type="nucleotide sequence ID" value="NZ_VAUA01000004.1"/>
</dbReference>
<evidence type="ECO:0000313" key="2">
    <source>
        <dbReference type="EMBL" id="KAE9631147.1"/>
    </source>
</evidence>
<sequence length="100" mass="11184">MPAYMLTFLRVEDVETHARDYLPEAHAILLKYGGKPLAVTEDFEVIEGALPTGRLILMEFPSKEAARKYYLGPEHRPYKDILDKTASCDLAIFEGTAVPG</sequence>
<dbReference type="Gene3D" id="3.30.70.100">
    <property type="match status" value="1"/>
</dbReference>
<evidence type="ECO:0000259" key="1">
    <source>
        <dbReference type="Pfam" id="PF07045"/>
    </source>
</evidence>
<dbReference type="EMBL" id="WSFO01000003">
    <property type="protein sequence ID" value="KAE9631147.1"/>
    <property type="molecule type" value="Genomic_DNA"/>
</dbReference>
<name>A0A5R8ZJJ5_9RHOB</name>
<keyword evidence="4" id="KW-1185">Reference proteome</keyword>
<feature type="domain" description="DUF1330" evidence="1">
    <location>
        <begin position="2"/>
        <end position="95"/>
    </location>
</feature>
<evidence type="ECO:0000313" key="5">
    <source>
        <dbReference type="Proteomes" id="UP000441586"/>
    </source>
</evidence>
<gene>
    <name evidence="3" type="ORF">FEE96_10595</name>
    <name evidence="2" type="ORF">GP644_08010</name>
</gene>
<comment type="caution">
    <text evidence="2">The sequence shown here is derived from an EMBL/GenBank/DDBJ whole genome shotgun (WGS) entry which is preliminary data.</text>
</comment>
<dbReference type="AlphaFoldDB" id="A0A5R8ZJJ5"/>
<dbReference type="Proteomes" id="UP000441586">
    <property type="component" value="Unassembled WGS sequence"/>
</dbReference>
<reference evidence="2 5" key="2">
    <citation type="submission" date="2019-12" db="EMBL/GenBank/DDBJ databases">
        <authorList>
            <person name="Zhang Y.-J."/>
        </authorList>
    </citation>
    <scope>NUCLEOTIDE SEQUENCE [LARGE SCALE GENOMIC DNA]</scope>
    <source>
        <strain evidence="2 5">H18S-6</strain>
    </source>
</reference>
<dbReference type="InterPro" id="IPR010753">
    <property type="entry name" value="DUF1330"/>
</dbReference>
<dbReference type="Proteomes" id="UP000305041">
    <property type="component" value="Unassembled WGS sequence"/>
</dbReference>
<evidence type="ECO:0000313" key="3">
    <source>
        <dbReference type="EMBL" id="TLP65928.1"/>
    </source>
</evidence>
<accession>A0A5R8ZJJ5</accession>
<dbReference type="OrthoDB" id="9806380at2"/>
<reference evidence="3 4" key="1">
    <citation type="submission" date="2019-05" db="EMBL/GenBank/DDBJ databases">
        <title>Draft genome sequence of Pelagicola sp. DSW4-44.</title>
        <authorList>
            <person name="Oh J."/>
        </authorList>
    </citation>
    <scope>NUCLEOTIDE SEQUENCE [LARGE SCALE GENOMIC DNA]</scope>
    <source>
        <strain evidence="3 4">DSW4-44</strain>
    </source>
</reference>
<proteinExistence type="predicted"/>
<protein>
    <submittedName>
        <fullName evidence="2">DUF1330 domain-containing protein</fullName>
    </submittedName>
</protein>
<dbReference type="PANTHER" id="PTHR41521:SF4">
    <property type="entry name" value="BLR0684 PROTEIN"/>
    <property type="match status" value="1"/>
</dbReference>
<dbReference type="SUPFAM" id="SSF54909">
    <property type="entry name" value="Dimeric alpha+beta barrel"/>
    <property type="match status" value="1"/>
</dbReference>
<dbReference type="EMBL" id="VAUA01000004">
    <property type="protein sequence ID" value="TLP65928.1"/>
    <property type="molecule type" value="Genomic_DNA"/>
</dbReference>
<dbReference type="InterPro" id="IPR011008">
    <property type="entry name" value="Dimeric_a/b-barrel"/>
</dbReference>
<dbReference type="Pfam" id="PF07045">
    <property type="entry name" value="DUF1330"/>
    <property type="match status" value="1"/>
</dbReference>
<accession>A0A6A4RE52</accession>
<organism evidence="2 5">
    <name type="scientific">Parasedimentitalea maritima</name>
    <dbReference type="NCBI Taxonomy" id="2578117"/>
    <lineage>
        <taxon>Bacteria</taxon>
        <taxon>Pseudomonadati</taxon>
        <taxon>Pseudomonadota</taxon>
        <taxon>Alphaproteobacteria</taxon>
        <taxon>Rhodobacterales</taxon>
        <taxon>Paracoccaceae</taxon>
        <taxon>Parasedimentitalea</taxon>
    </lineage>
</organism>
<dbReference type="PANTHER" id="PTHR41521">
    <property type="match status" value="1"/>
</dbReference>